<dbReference type="GO" id="GO:0000166">
    <property type="term" value="F:nucleotide binding"/>
    <property type="evidence" value="ECO:0007669"/>
    <property type="project" value="UniProtKB-UniRule"/>
</dbReference>
<feature type="binding site" evidence="13 15">
    <location>
        <position position="304"/>
    </location>
    <ligand>
        <name>IMP</name>
        <dbReference type="ChEBI" id="CHEBI:58053"/>
    </ligand>
</feature>
<feature type="domain" description="CBS" evidence="21">
    <location>
        <begin position="95"/>
        <end position="151"/>
    </location>
</feature>
<evidence type="ECO:0000256" key="20">
    <source>
        <dbReference type="RuleBase" id="RU003928"/>
    </source>
</evidence>
<protein>
    <recommendedName>
        <fullName evidence="13 20">Inosine-5'-monophosphate dehydrogenase</fullName>
        <shortName evidence="13">IMP dehydrogenase</shortName>
        <shortName evidence="13">IMPD</shortName>
        <shortName evidence="13">IMPDH</shortName>
        <ecNumber evidence="13 20">1.1.1.205</ecNumber>
    </recommendedName>
</protein>
<keyword evidence="8 13" id="KW-0630">Potassium</keyword>
<dbReference type="PANTHER" id="PTHR11911:SF111">
    <property type="entry name" value="INOSINE-5'-MONOPHOSPHATE DEHYDROGENASE"/>
    <property type="match status" value="1"/>
</dbReference>
<dbReference type="InterPro" id="IPR001093">
    <property type="entry name" value="IMP_DH_GMPRt"/>
</dbReference>
<dbReference type="GO" id="GO:0006177">
    <property type="term" value="P:GMP biosynthetic process"/>
    <property type="evidence" value="ECO:0007669"/>
    <property type="project" value="UniProtKB-UniRule"/>
</dbReference>
<evidence type="ECO:0000256" key="2">
    <source>
        <dbReference type="ARBA" id="ARBA00005502"/>
    </source>
</evidence>
<comment type="subunit">
    <text evidence="3 13">Homotetramer.</text>
</comment>
<sequence length="485" mass="52043">MWDTKFAKEGLTFDDVLLVPRKSEVLPREVSVGTVLSANVKLNIPLISAGMDTVTEAAMAIAIAREGGLGIIHKNMSIAQQAEEVDRVKRSESGVITNPFSLTPEHHVYDAEALMGKYRISGVPIVDDAGKLVGILTNRDLRFVHDYSMKINEVMTREELVTAPVGTTLEQAEGILQKHKIEKLPLVDENNTLKGLITIKDIEKAIQFPNAAKDHHGRLVCGAAIGISKDTFDRAEALVNAGVDAIVVDSAHGHHRNILNAVAKLREKYPTLTIIAGNVATGDGTRDLIEAGASVVKVGIGPGSICTTRVIAGIGVPQITAIYDCASVAREYNIPIIADGGIKYSGDIVKAIAAGASAIMVGSLLAGTEESPGEQEIYQGRRFKVYRGMGSLGAMKEGSKDRYFQENENKLVPEGIEGRVPYKGAMADTVHQLIGGLRSGMGYCGTSSIEELKNDTQFIRITGAGLRESHPHDVQITKEAPNYSL</sequence>
<evidence type="ECO:0000256" key="1">
    <source>
        <dbReference type="ARBA" id="ARBA00001958"/>
    </source>
</evidence>
<organism evidence="22 23">
    <name type="scientific">Paenibacillus curdlanolyticus YK9</name>
    <dbReference type="NCBI Taxonomy" id="717606"/>
    <lineage>
        <taxon>Bacteria</taxon>
        <taxon>Bacillati</taxon>
        <taxon>Bacillota</taxon>
        <taxon>Bacilli</taxon>
        <taxon>Bacillales</taxon>
        <taxon>Paenibacillaceae</taxon>
        <taxon>Paenibacillus</taxon>
    </lineage>
</organism>
<evidence type="ECO:0000256" key="16">
    <source>
        <dbReference type="PIRSR" id="PIRSR000130-3"/>
    </source>
</evidence>
<dbReference type="InterPro" id="IPR005990">
    <property type="entry name" value="IMP_DH"/>
</dbReference>
<dbReference type="UniPathway" id="UPA00601">
    <property type="reaction ID" value="UER00295"/>
</dbReference>
<evidence type="ECO:0000256" key="6">
    <source>
        <dbReference type="ARBA" id="ARBA00022749"/>
    </source>
</evidence>
<dbReference type="GO" id="GO:0046872">
    <property type="term" value="F:metal ion binding"/>
    <property type="evidence" value="ECO:0007669"/>
    <property type="project" value="UniProtKB-UniRule"/>
</dbReference>
<keyword evidence="5" id="KW-0677">Repeat</keyword>
<dbReference type="GO" id="GO:0006183">
    <property type="term" value="P:GTP biosynthetic process"/>
    <property type="evidence" value="ECO:0007669"/>
    <property type="project" value="TreeGrafter"/>
</dbReference>
<evidence type="ECO:0000259" key="21">
    <source>
        <dbReference type="PROSITE" id="PS51371"/>
    </source>
</evidence>
<accession>E0I8W7</accession>
<dbReference type="NCBIfam" id="TIGR01302">
    <property type="entry name" value="IMP_dehydrog"/>
    <property type="match status" value="1"/>
</dbReference>
<dbReference type="RefSeq" id="WP_006038101.1">
    <property type="nucleotide sequence ID" value="NZ_AEDD01000005.1"/>
</dbReference>
<keyword evidence="4 13" id="KW-0479">Metal-binding</keyword>
<comment type="catalytic activity">
    <reaction evidence="12 13 20">
        <text>IMP + NAD(+) + H2O = XMP + NADH + H(+)</text>
        <dbReference type="Rhea" id="RHEA:11708"/>
        <dbReference type="ChEBI" id="CHEBI:15377"/>
        <dbReference type="ChEBI" id="CHEBI:15378"/>
        <dbReference type="ChEBI" id="CHEBI:57464"/>
        <dbReference type="ChEBI" id="CHEBI:57540"/>
        <dbReference type="ChEBI" id="CHEBI:57945"/>
        <dbReference type="ChEBI" id="CHEBI:58053"/>
        <dbReference type="EC" id="1.1.1.205"/>
    </reaction>
</comment>
<name>E0I8W7_9BACL</name>
<keyword evidence="9 13" id="KW-0560">Oxidoreductase</keyword>
<evidence type="ECO:0000313" key="22">
    <source>
        <dbReference type="EMBL" id="EFM10851.1"/>
    </source>
</evidence>
<comment type="cofactor">
    <cofactor evidence="1 13">
        <name>K(+)</name>
        <dbReference type="ChEBI" id="CHEBI:29103"/>
    </cofactor>
</comment>
<dbReference type="GO" id="GO:0003938">
    <property type="term" value="F:IMP dehydrogenase activity"/>
    <property type="evidence" value="ECO:0007669"/>
    <property type="project" value="UniProtKB-UniRule"/>
</dbReference>
<evidence type="ECO:0000256" key="5">
    <source>
        <dbReference type="ARBA" id="ARBA00022737"/>
    </source>
</evidence>
<dbReference type="Gene3D" id="3.20.20.70">
    <property type="entry name" value="Aldolase class I"/>
    <property type="match status" value="1"/>
</dbReference>
<feature type="binding site" evidence="16">
    <location>
        <begin position="249"/>
        <end position="251"/>
    </location>
    <ligand>
        <name>NAD(+)</name>
        <dbReference type="ChEBI" id="CHEBI:57540"/>
    </ligand>
</feature>
<evidence type="ECO:0000256" key="8">
    <source>
        <dbReference type="ARBA" id="ARBA00022958"/>
    </source>
</evidence>
<evidence type="ECO:0000256" key="17">
    <source>
        <dbReference type="PIRSR" id="PIRSR000130-4"/>
    </source>
</evidence>
<comment type="function">
    <text evidence="13">Catalyzes the conversion of inosine 5'-phosphate (IMP) to xanthosine 5'-phosphate (XMP), the first committed and rate-limiting step in the de novo synthesis of guanine nucleotides, and therefore plays an important role in the regulation of cell growth.</text>
</comment>
<feature type="binding site" evidence="13 15">
    <location>
        <position position="414"/>
    </location>
    <ligand>
        <name>IMP</name>
        <dbReference type="ChEBI" id="CHEBI:58053"/>
    </ligand>
</feature>
<dbReference type="PANTHER" id="PTHR11911">
    <property type="entry name" value="INOSINE-5-MONOPHOSPHATE DEHYDROGENASE RELATED"/>
    <property type="match status" value="1"/>
</dbReference>
<keyword evidence="11 18" id="KW-0129">CBS domain</keyword>
<dbReference type="PROSITE" id="PS00487">
    <property type="entry name" value="IMP_DH_GMP_RED"/>
    <property type="match status" value="1"/>
</dbReference>
<dbReference type="EMBL" id="AEDD01000005">
    <property type="protein sequence ID" value="EFM10851.1"/>
    <property type="molecule type" value="Genomic_DNA"/>
</dbReference>
<evidence type="ECO:0000256" key="9">
    <source>
        <dbReference type="ARBA" id="ARBA00023002"/>
    </source>
</evidence>
<keyword evidence="6 13" id="KW-0332">GMP biosynthesis</keyword>
<feature type="binding site" evidence="13 15">
    <location>
        <begin position="386"/>
        <end position="390"/>
    </location>
    <ligand>
        <name>IMP</name>
        <dbReference type="ChEBI" id="CHEBI:58053"/>
    </ligand>
</feature>
<dbReference type="EC" id="1.1.1.205" evidence="13 20"/>
<keyword evidence="23" id="KW-1185">Reference proteome</keyword>
<gene>
    <name evidence="13" type="primary">guaB</name>
    <name evidence="22" type="ORF">PaecuDRAFT_2098</name>
</gene>
<dbReference type="CDD" id="cd00381">
    <property type="entry name" value="IMPDH"/>
    <property type="match status" value="1"/>
</dbReference>
<dbReference type="SUPFAM" id="SSF51412">
    <property type="entry name" value="Inosine monophosphate dehydrogenase (IMPDH)"/>
    <property type="match status" value="1"/>
</dbReference>
<feature type="binding site" description="in other chain" evidence="13 17">
    <location>
        <position position="306"/>
    </location>
    <ligand>
        <name>K(+)</name>
        <dbReference type="ChEBI" id="CHEBI:29103"/>
        <note>ligand shared between two tetrameric partners</note>
    </ligand>
</feature>
<dbReference type="Proteomes" id="UP000005387">
    <property type="component" value="Unassembled WGS sequence"/>
</dbReference>
<feature type="domain" description="CBS" evidence="21">
    <location>
        <begin position="155"/>
        <end position="212"/>
    </location>
</feature>
<dbReference type="InterPro" id="IPR013785">
    <property type="entry name" value="Aldolase_TIM"/>
</dbReference>
<evidence type="ECO:0000256" key="7">
    <source>
        <dbReference type="ARBA" id="ARBA00022755"/>
    </source>
</evidence>
<dbReference type="PROSITE" id="PS51371">
    <property type="entry name" value="CBS"/>
    <property type="match status" value="2"/>
</dbReference>
<feature type="binding site" evidence="13">
    <location>
        <position position="249"/>
    </location>
    <ligand>
        <name>NAD(+)</name>
        <dbReference type="ChEBI" id="CHEBI:57540"/>
    </ligand>
</feature>
<evidence type="ECO:0000256" key="12">
    <source>
        <dbReference type="ARBA" id="ARBA00048028"/>
    </source>
</evidence>
<evidence type="ECO:0000256" key="15">
    <source>
        <dbReference type="PIRSR" id="PIRSR000130-2"/>
    </source>
</evidence>
<evidence type="ECO:0000256" key="13">
    <source>
        <dbReference type="HAMAP-Rule" id="MF_01964"/>
    </source>
</evidence>
<evidence type="ECO:0000256" key="11">
    <source>
        <dbReference type="ARBA" id="ARBA00023122"/>
    </source>
</evidence>
<dbReference type="SMART" id="SM01240">
    <property type="entry name" value="IMPDH"/>
    <property type="match status" value="1"/>
</dbReference>
<proteinExistence type="inferred from homology"/>
<evidence type="ECO:0000256" key="4">
    <source>
        <dbReference type="ARBA" id="ARBA00022723"/>
    </source>
</evidence>
<dbReference type="eggNOG" id="COG0517">
    <property type="taxonomic scope" value="Bacteria"/>
</dbReference>
<dbReference type="InterPro" id="IPR000644">
    <property type="entry name" value="CBS_dom"/>
</dbReference>
<comment type="activity regulation">
    <text evidence="13">Mycophenolic acid (MPA) is a non-competitive inhibitor that prevents formation of the closed enzyme conformation by binding to the same site as the amobile flap. In contrast, mizoribine monophosphate (MZP) is a competitive inhibitor that induces the closed conformation. MPA is a potent inhibitor of mammalian IMPDHs but a poor inhibitor of the bacterial enzymes. MZP is a more potent inhibitor of bacterial IMPDH.</text>
</comment>
<reference evidence="22 23" key="1">
    <citation type="submission" date="2010-07" db="EMBL/GenBank/DDBJ databases">
        <title>The draft genome of Paenibacillus curdlanolyticus YK9.</title>
        <authorList>
            <consortium name="US DOE Joint Genome Institute (JGI-PGF)"/>
            <person name="Lucas S."/>
            <person name="Copeland A."/>
            <person name="Lapidus A."/>
            <person name="Cheng J.-F."/>
            <person name="Bruce D."/>
            <person name="Goodwin L."/>
            <person name="Pitluck S."/>
            <person name="Land M.L."/>
            <person name="Hauser L."/>
            <person name="Chang Y.-J."/>
            <person name="Jeffries C."/>
            <person name="Anderson I.J."/>
            <person name="Johnson E."/>
            <person name="Loganathan U."/>
            <person name="Mulhopadhyay B."/>
            <person name="Kyrpides N."/>
            <person name="Woyke T.J."/>
        </authorList>
    </citation>
    <scope>NUCLEOTIDE SEQUENCE [LARGE SCALE GENOMIC DNA]</scope>
    <source>
        <strain evidence="22 23">YK9</strain>
    </source>
</reference>
<dbReference type="eggNOG" id="COG0516">
    <property type="taxonomic scope" value="Bacteria"/>
</dbReference>
<feature type="binding site" description="in other chain" evidence="13 17">
    <location>
        <position position="303"/>
    </location>
    <ligand>
        <name>K(+)</name>
        <dbReference type="ChEBI" id="CHEBI:29103"/>
        <note>ligand shared between two tetrameric partners</note>
    </ligand>
</feature>
<feature type="binding site" description="in other chain" evidence="13 17">
    <location>
        <position position="301"/>
    </location>
    <ligand>
        <name>K(+)</name>
        <dbReference type="ChEBI" id="CHEBI:29103"/>
        <note>ligand shared between two tetrameric partners</note>
    </ligand>
</feature>
<keyword evidence="7 13" id="KW-0658">Purine biosynthesis</keyword>
<evidence type="ECO:0000256" key="3">
    <source>
        <dbReference type="ARBA" id="ARBA00011881"/>
    </source>
</evidence>
<feature type="binding site" evidence="13 16">
    <location>
        <begin position="299"/>
        <end position="301"/>
    </location>
    <ligand>
        <name>NAD(+)</name>
        <dbReference type="ChEBI" id="CHEBI:57540"/>
    </ligand>
</feature>
<dbReference type="OrthoDB" id="9805398at2"/>
<dbReference type="HAMAP" id="MF_01964">
    <property type="entry name" value="IMPDH"/>
    <property type="match status" value="1"/>
</dbReference>
<feature type="active site" description="Proton acceptor" evidence="13 14">
    <location>
        <position position="402"/>
    </location>
</feature>
<dbReference type="FunFam" id="3.20.20.70:FF:000003">
    <property type="entry name" value="GMP reductase"/>
    <property type="match status" value="1"/>
</dbReference>
<comment type="similarity">
    <text evidence="2 13 19">Belongs to the IMPDH/GMPR family.</text>
</comment>
<evidence type="ECO:0000313" key="23">
    <source>
        <dbReference type="Proteomes" id="UP000005387"/>
    </source>
</evidence>
<dbReference type="CDD" id="cd04601">
    <property type="entry name" value="CBS_pair_IMPDH"/>
    <property type="match status" value="1"/>
</dbReference>
<dbReference type="PIRSF" id="PIRSF000130">
    <property type="entry name" value="IMPDH"/>
    <property type="match status" value="1"/>
</dbReference>
<feature type="binding site" evidence="13 15">
    <location>
        <begin position="362"/>
        <end position="363"/>
    </location>
    <ligand>
        <name>IMP</name>
        <dbReference type="ChEBI" id="CHEBI:58053"/>
    </ligand>
</feature>
<dbReference type="InterPro" id="IPR015875">
    <property type="entry name" value="IMP_DH/GMP_Rdtase_CS"/>
</dbReference>
<comment type="pathway">
    <text evidence="13 20">Purine metabolism; XMP biosynthesis via de novo pathway; XMP from IMP: step 1/1.</text>
</comment>
<feature type="active site" description="Thioimidate intermediate" evidence="13 14">
    <location>
        <position position="306"/>
    </location>
</feature>
<feature type="binding site" evidence="13">
    <location>
        <position position="469"/>
    </location>
    <ligand>
        <name>K(+)</name>
        <dbReference type="ChEBI" id="CHEBI:29103"/>
        <note>ligand shared between two tetrameric partners</note>
    </ligand>
</feature>
<dbReference type="SMART" id="SM00116">
    <property type="entry name" value="CBS"/>
    <property type="match status" value="2"/>
</dbReference>
<dbReference type="Pfam" id="PF00571">
    <property type="entry name" value="CBS"/>
    <property type="match status" value="2"/>
</dbReference>
<dbReference type="Pfam" id="PF00478">
    <property type="entry name" value="IMPDH"/>
    <property type="match status" value="1"/>
</dbReference>
<dbReference type="SUPFAM" id="SSF54631">
    <property type="entry name" value="CBS-domain pair"/>
    <property type="match status" value="1"/>
</dbReference>
<feature type="binding site" evidence="13">
    <location>
        <position position="468"/>
    </location>
    <ligand>
        <name>K(+)</name>
        <dbReference type="ChEBI" id="CHEBI:29103"/>
        <note>ligand shared between two tetrameric partners</note>
    </ligand>
</feature>
<feature type="binding site" evidence="13">
    <location>
        <position position="470"/>
    </location>
    <ligand>
        <name>K(+)</name>
        <dbReference type="ChEBI" id="CHEBI:29103"/>
        <note>ligand shared between two tetrameric partners</note>
    </ligand>
</feature>
<evidence type="ECO:0000256" key="19">
    <source>
        <dbReference type="RuleBase" id="RU003927"/>
    </source>
</evidence>
<dbReference type="AlphaFoldDB" id="E0I8W7"/>
<keyword evidence="10 13" id="KW-0520">NAD</keyword>
<evidence type="ECO:0000256" key="10">
    <source>
        <dbReference type="ARBA" id="ARBA00023027"/>
    </source>
</evidence>
<dbReference type="STRING" id="717606.PaecuDRAFT_2098"/>
<dbReference type="InterPro" id="IPR046342">
    <property type="entry name" value="CBS_dom_sf"/>
</dbReference>
<feature type="binding site" evidence="13 15">
    <location>
        <begin position="339"/>
        <end position="341"/>
    </location>
    <ligand>
        <name>IMP</name>
        <dbReference type="ChEBI" id="CHEBI:58053"/>
    </ligand>
</feature>
<comment type="caution">
    <text evidence="13">Lacks conserved residue(s) required for the propagation of feature annotation.</text>
</comment>
<evidence type="ECO:0000256" key="18">
    <source>
        <dbReference type="PROSITE-ProRule" id="PRU00703"/>
    </source>
</evidence>
<evidence type="ECO:0000256" key="14">
    <source>
        <dbReference type="PIRSR" id="PIRSR000130-1"/>
    </source>
</evidence>